<reference evidence="4 5" key="1">
    <citation type="submission" date="2018-06" db="EMBL/GenBank/DDBJ databases">
        <title>Fusarium incarnatum-equiseti species complex species 28.</title>
        <authorList>
            <person name="Gardiner D.M."/>
        </authorList>
    </citation>
    <scope>NUCLEOTIDE SEQUENCE [LARGE SCALE GENOMIC DNA]</scope>
    <source>
        <strain evidence="4 5">FIESC_28</strain>
    </source>
</reference>
<protein>
    <recommendedName>
        <fullName evidence="3">C2H2-type domain-containing protein</fullName>
    </recommendedName>
</protein>
<keyword evidence="5" id="KW-1185">Reference proteome</keyword>
<gene>
    <name evidence="4" type="ORF">FIESC28_01868</name>
</gene>
<keyword evidence="1" id="KW-0479">Metal-binding</keyword>
<keyword evidence="1" id="KW-0862">Zinc</keyword>
<organism evidence="4 5">
    <name type="scientific">Fusarium coffeatum</name>
    <dbReference type="NCBI Taxonomy" id="231269"/>
    <lineage>
        <taxon>Eukaryota</taxon>
        <taxon>Fungi</taxon>
        <taxon>Dikarya</taxon>
        <taxon>Ascomycota</taxon>
        <taxon>Pezizomycotina</taxon>
        <taxon>Sordariomycetes</taxon>
        <taxon>Hypocreomycetidae</taxon>
        <taxon>Hypocreales</taxon>
        <taxon>Nectriaceae</taxon>
        <taxon>Fusarium</taxon>
        <taxon>Fusarium incarnatum-equiseti species complex</taxon>
    </lineage>
</organism>
<evidence type="ECO:0000256" key="2">
    <source>
        <dbReference type="SAM" id="MobiDB-lite"/>
    </source>
</evidence>
<evidence type="ECO:0000259" key="3">
    <source>
        <dbReference type="PROSITE" id="PS50157"/>
    </source>
</evidence>
<feature type="domain" description="C2H2-type" evidence="3">
    <location>
        <begin position="48"/>
        <end position="76"/>
    </location>
</feature>
<feature type="compositionally biased region" description="Basic and acidic residues" evidence="2">
    <location>
        <begin position="19"/>
        <end position="33"/>
    </location>
</feature>
<dbReference type="PROSITE" id="PS50157">
    <property type="entry name" value="ZINC_FINGER_C2H2_2"/>
    <property type="match status" value="1"/>
</dbReference>
<evidence type="ECO:0000313" key="5">
    <source>
        <dbReference type="Proteomes" id="UP000253153"/>
    </source>
</evidence>
<evidence type="ECO:0000313" key="4">
    <source>
        <dbReference type="EMBL" id="RBR25431.1"/>
    </source>
</evidence>
<accession>A0A366S7W9</accession>
<dbReference type="PROSITE" id="PS00028">
    <property type="entry name" value="ZINC_FINGER_C2H2_1"/>
    <property type="match status" value="1"/>
</dbReference>
<dbReference type="EMBL" id="QKXC01000039">
    <property type="protein sequence ID" value="RBR25431.1"/>
    <property type="molecule type" value="Genomic_DNA"/>
</dbReference>
<proteinExistence type="predicted"/>
<dbReference type="OrthoDB" id="6105938at2759"/>
<sequence>MKISSIKVSRDMLASSGVSKEEKTEDITEDKVTETQQDAGGSSKDDPLHCRACNKTFGNTHGFEQHRRDKHNIVKPANNGETEEIAQASEETLPFDCIAEELGCKEEFWRASVMMRHIEEGLCNELLAHYQITRIFQYKLDEKGRQLWDHEWSSYKCPDCQGRKFKFDSRADLIEHAERGKCSLDPLRKGNILYSCIAEIMLYAGDDDLSDISTDYEEDPYMLYWATGFDDPDSEMASSDSVDDYGY</sequence>
<dbReference type="RefSeq" id="XP_031020022.1">
    <property type="nucleotide sequence ID" value="XM_031156018.1"/>
</dbReference>
<dbReference type="GeneID" id="41991314"/>
<dbReference type="SMART" id="SM00355">
    <property type="entry name" value="ZnF_C2H2"/>
    <property type="match status" value="2"/>
</dbReference>
<dbReference type="Gene3D" id="3.30.160.60">
    <property type="entry name" value="Classic Zinc Finger"/>
    <property type="match status" value="1"/>
</dbReference>
<comment type="caution">
    <text evidence="4">The sequence shown here is derived from an EMBL/GenBank/DDBJ whole genome shotgun (WGS) entry which is preliminary data.</text>
</comment>
<keyword evidence="1" id="KW-0863">Zinc-finger</keyword>
<dbReference type="InterPro" id="IPR013087">
    <property type="entry name" value="Znf_C2H2_type"/>
</dbReference>
<dbReference type="GO" id="GO:0008270">
    <property type="term" value="F:zinc ion binding"/>
    <property type="evidence" value="ECO:0007669"/>
    <property type="project" value="UniProtKB-KW"/>
</dbReference>
<dbReference type="Proteomes" id="UP000253153">
    <property type="component" value="Unassembled WGS sequence"/>
</dbReference>
<evidence type="ECO:0000256" key="1">
    <source>
        <dbReference type="PROSITE-ProRule" id="PRU00042"/>
    </source>
</evidence>
<feature type="region of interest" description="Disordered" evidence="2">
    <location>
        <begin position="1"/>
        <end position="46"/>
    </location>
</feature>
<dbReference type="AlphaFoldDB" id="A0A366S7W9"/>
<name>A0A366S7W9_9HYPO</name>